<evidence type="ECO:0000256" key="2">
    <source>
        <dbReference type="ARBA" id="ARBA00022692"/>
    </source>
</evidence>
<feature type="repeat" description="Solcar" evidence="4">
    <location>
        <begin position="8"/>
        <end position="43"/>
    </location>
</feature>
<comment type="subcellular location">
    <subcellularLocation>
        <location evidence="1">Membrane</location>
        <topology evidence="1">Multi-pass membrane protein</topology>
    </subcellularLocation>
</comment>
<comment type="caution">
    <text evidence="7">The sequence shown here is derived from an EMBL/GenBank/DDBJ whole genome shotgun (WGS) entry which is preliminary data.</text>
</comment>
<dbReference type="Proteomes" id="UP000288805">
    <property type="component" value="Unassembled WGS sequence"/>
</dbReference>
<keyword evidence="3 4" id="KW-0472">Membrane</keyword>
<organism evidence="7 8">
    <name type="scientific">Vitis vinifera</name>
    <name type="common">Grape</name>
    <dbReference type="NCBI Taxonomy" id="29760"/>
    <lineage>
        <taxon>Eukaryota</taxon>
        <taxon>Viridiplantae</taxon>
        <taxon>Streptophyta</taxon>
        <taxon>Embryophyta</taxon>
        <taxon>Tracheophyta</taxon>
        <taxon>Spermatophyta</taxon>
        <taxon>Magnoliopsida</taxon>
        <taxon>eudicotyledons</taxon>
        <taxon>Gunneridae</taxon>
        <taxon>Pentapetalae</taxon>
        <taxon>rosids</taxon>
        <taxon>Vitales</taxon>
        <taxon>Vitaceae</taxon>
        <taxon>Viteae</taxon>
        <taxon>Vitis</taxon>
    </lineage>
</organism>
<dbReference type="Gene3D" id="1.50.40.10">
    <property type="entry name" value="Mitochondrial carrier domain"/>
    <property type="match status" value="1"/>
</dbReference>
<accession>A0A438KKH1</accession>
<reference evidence="7 8" key="1">
    <citation type="journal article" date="2018" name="PLoS Genet.">
        <title>Population sequencing reveals clonal diversity and ancestral inbreeding in the grapevine cultivar Chardonnay.</title>
        <authorList>
            <person name="Roach M.J."/>
            <person name="Johnson D.L."/>
            <person name="Bohlmann J."/>
            <person name="van Vuuren H.J."/>
            <person name="Jones S.J."/>
            <person name="Pretorius I.S."/>
            <person name="Schmidt S.A."/>
            <person name="Borneman A.R."/>
        </authorList>
    </citation>
    <scope>NUCLEOTIDE SEQUENCE [LARGE SCALE GENOMIC DNA]</scope>
    <source>
        <strain evidence="8">cv. Chardonnay</strain>
        <strain evidence="7">I10V1</strain>
        <tissue evidence="7">Leaf</tissue>
    </source>
</reference>
<evidence type="ECO:0000313" key="6">
    <source>
        <dbReference type="EMBL" id="RVW55616.1"/>
    </source>
</evidence>
<keyword evidence="2 4" id="KW-0812">Transmembrane</keyword>
<gene>
    <name evidence="7" type="primary">VvCHDp000083_0</name>
    <name evidence="6" type="synonym">VvCHDh000179_2</name>
    <name evidence="7" type="ORF">CK203_001554</name>
    <name evidence="6" type="ORF">CK203_088095</name>
</gene>
<dbReference type="Pfam" id="PF00153">
    <property type="entry name" value="Mito_carr"/>
    <property type="match status" value="1"/>
</dbReference>
<comment type="similarity">
    <text evidence="5">Belongs to the mitochondrial carrier (TC 2.A.29) family.</text>
</comment>
<dbReference type="AlphaFoldDB" id="A0A438KKH1"/>
<evidence type="ECO:0000313" key="8">
    <source>
        <dbReference type="Proteomes" id="UP000288805"/>
    </source>
</evidence>
<dbReference type="PROSITE" id="PS50920">
    <property type="entry name" value="SOLCAR"/>
    <property type="match status" value="1"/>
</dbReference>
<keyword evidence="5" id="KW-0813">Transport</keyword>
<proteinExistence type="inferred from homology"/>
<name>A0A438KKH1_VITVI</name>
<evidence type="ECO:0000313" key="7">
    <source>
        <dbReference type="EMBL" id="RVX21690.1"/>
    </source>
</evidence>
<dbReference type="InterPro" id="IPR023395">
    <property type="entry name" value="MCP_dom_sf"/>
</dbReference>
<evidence type="ECO:0000256" key="3">
    <source>
        <dbReference type="ARBA" id="ARBA00023136"/>
    </source>
</evidence>
<evidence type="ECO:0000256" key="4">
    <source>
        <dbReference type="PROSITE-ProRule" id="PRU00282"/>
    </source>
</evidence>
<dbReference type="SUPFAM" id="SSF103506">
    <property type="entry name" value="Mitochondrial carrier"/>
    <property type="match status" value="1"/>
</dbReference>
<dbReference type="EMBL" id="QGNW01001111">
    <property type="protein sequence ID" value="RVW55616.1"/>
    <property type="molecule type" value="Genomic_DNA"/>
</dbReference>
<dbReference type="InterPro" id="IPR018108">
    <property type="entry name" value="MCP_transmembrane"/>
</dbReference>
<dbReference type="EMBL" id="QGNW01000004">
    <property type="protein sequence ID" value="RVX21690.1"/>
    <property type="molecule type" value="Genomic_DNA"/>
</dbReference>
<evidence type="ECO:0000256" key="1">
    <source>
        <dbReference type="ARBA" id="ARBA00004141"/>
    </source>
</evidence>
<protein>
    <submittedName>
        <fullName evidence="7">Mitochondrial thiamine diphosphate carrier 2</fullName>
    </submittedName>
</protein>
<dbReference type="GO" id="GO:0016020">
    <property type="term" value="C:membrane"/>
    <property type="evidence" value="ECO:0007669"/>
    <property type="project" value="UniProtKB-SubCell"/>
</dbReference>
<sequence>MEEPGQLKRAFIDAAAGAIAGGISRTVTSPLDVIKIRFQNYVI</sequence>
<evidence type="ECO:0000256" key="5">
    <source>
        <dbReference type="RuleBase" id="RU000488"/>
    </source>
</evidence>